<evidence type="ECO:0000256" key="1">
    <source>
        <dbReference type="ARBA" id="ARBA00010871"/>
    </source>
</evidence>
<comment type="similarity">
    <text evidence="1">Belongs to the D-alanine--D-alanine ligase family.</text>
</comment>
<proteinExistence type="inferred from homology"/>
<organism evidence="5 6">
    <name type="scientific">Penicillium salamii</name>
    <dbReference type="NCBI Taxonomy" id="1612424"/>
    <lineage>
        <taxon>Eukaryota</taxon>
        <taxon>Fungi</taxon>
        <taxon>Dikarya</taxon>
        <taxon>Ascomycota</taxon>
        <taxon>Pezizomycotina</taxon>
        <taxon>Eurotiomycetes</taxon>
        <taxon>Eurotiomycetidae</taxon>
        <taxon>Eurotiales</taxon>
        <taxon>Aspergillaceae</taxon>
        <taxon>Penicillium</taxon>
    </lineage>
</organism>
<dbReference type="Pfam" id="PF07478">
    <property type="entry name" value="Dala_Dala_lig_C"/>
    <property type="match status" value="1"/>
</dbReference>
<dbReference type="InterPro" id="IPR041698">
    <property type="entry name" value="Methyltransf_25"/>
</dbReference>
<dbReference type="GO" id="GO:0008716">
    <property type="term" value="F:D-alanine-D-alanine ligase activity"/>
    <property type="evidence" value="ECO:0007669"/>
    <property type="project" value="InterPro"/>
</dbReference>
<dbReference type="OrthoDB" id="66144at2759"/>
<dbReference type="GO" id="GO:0005524">
    <property type="term" value="F:ATP binding"/>
    <property type="evidence" value="ECO:0007669"/>
    <property type="project" value="UniProtKB-UniRule"/>
</dbReference>
<dbReference type="Pfam" id="PF13649">
    <property type="entry name" value="Methyltransf_25"/>
    <property type="match status" value="1"/>
</dbReference>
<dbReference type="PANTHER" id="PTHR23132">
    <property type="entry name" value="D-ALANINE--D-ALANINE LIGASE"/>
    <property type="match status" value="1"/>
</dbReference>
<comment type="caution">
    <text evidence="5">The sequence shown here is derived from an EMBL/GenBank/DDBJ whole genome shotgun (WGS) entry which is preliminary data.</text>
</comment>
<reference evidence="5" key="1">
    <citation type="submission" date="2021-07" db="EMBL/GenBank/DDBJ databases">
        <authorList>
            <person name="Branca A.L. A."/>
        </authorList>
    </citation>
    <scope>NUCLEOTIDE SEQUENCE</scope>
</reference>
<evidence type="ECO:0000259" key="4">
    <source>
        <dbReference type="PROSITE" id="PS50975"/>
    </source>
</evidence>
<evidence type="ECO:0000256" key="3">
    <source>
        <dbReference type="PROSITE-ProRule" id="PRU00409"/>
    </source>
</evidence>
<dbReference type="SUPFAM" id="SSF56059">
    <property type="entry name" value="Glutathione synthetase ATP-binding domain-like"/>
    <property type="match status" value="1"/>
</dbReference>
<dbReference type="InterPro" id="IPR011095">
    <property type="entry name" value="Dala_Dala_lig_C"/>
</dbReference>
<dbReference type="GO" id="GO:0046872">
    <property type="term" value="F:metal ion binding"/>
    <property type="evidence" value="ECO:0007669"/>
    <property type="project" value="InterPro"/>
</dbReference>
<dbReference type="EMBL" id="CAJVPG010000399">
    <property type="protein sequence ID" value="CAG8402319.1"/>
    <property type="molecule type" value="Genomic_DNA"/>
</dbReference>
<keyword evidence="2" id="KW-0436">Ligase</keyword>
<name>A0A9W4JM46_9EURO</name>
<evidence type="ECO:0000313" key="5">
    <source>
        <dbReference type="EMBL" id="CAG8402319.1"/>
    </source>
</evidence>
<keyword evidence="3" id="KW-0547">Nucleotide-binding</keyword>
<dbReference type="CDD" id="cd02440">
    <property type="entry name" value="AdoMet_MTases"/>
    <property type="match status" value="1"/>
</dbReference>
<gene>
    <name evidence="5" type="ORF">PSALAMII_LOCUS7914</name>
</gene>
<dbReference type="AlphaFoldDB" id="A0A9W4JM46"/>
<protein>
    <recommendedName>
        <fullName evidence="4">ATP-grasp domain-containing protein</fullName>
    </recommendedName>
</protein>
<dbReference type="Gene3D" id="3.40.50.150">
    <property type="entry name" value="Vaccinia Virus protein VP39"/>
    <property type="match status" value="1"/>
</dbReference>
<accession>A0A9W4JM46</accession>
<dbReference type="Proteomes" id="UP001152649">
    <property type="component" value="Unassembled WGS sequence"/>
</dbReference>
<dbReference type="PANTHER" id="PTHR23132:SF23">
    <property type="entry name" value="D-ALANINE--D-ALANINE LIGASE B"/>
    <property type="match status" value="1"/>
</dbReference>
<evidence type="ECO:0000256" key="2">
    <source>
        <dbReference type="ARBA" id="ARBA00022598"/>
    </source>
</evidence>
<dbReference type="Gene3D" id="3.30.470.20">
    <property type="entry name" value="ATP-grasp fold, B domain"/>
    <property type="match status" value="1"/>
</dbReference>
<dbReference type="InterPro" id="IPR029063">
    <property type="entry name" value="SAM-dependent_MTases_sf"/>
</dbReference>
<dbReference type="PROSITE" id="PS50975">
    <property type="entry name" value="ATP_GRASP"/>
    <property type="match status" value="1"/>
</dbReference>
<feature type="domain" description="ATP-grasp" evidence="4">
    <location>
        <begin position="79"/>
        <end position="331"/>
    </location>
</feature>
<dbReference type="SUPFAM" id="SSF53335">
    <property type="entry name" value="S-adenosyl-L-methionine-dependent methyltransferases"/>
    <property type="match status" value="1"/>
</dbReference>
<dbReference type="InterPro" id="IPR011761">
    <property type="entry name" value="ATP-grasp"/>
</dbReference>
<keyword evidence="3" id="KW-0067">ATP-binding</keyword>
<sequence>MRICVLQSSYEGSESSLQEVDTNFPNPGAFTSQHSFENRFIHKNTAKQEIDAVIAEQFDFYINFLWGTLDDDVAGIQASRYLESSGVPSAGLRSWERSRSKNDFYESASRRGAPPVPGKEKFPLFVKPANGCASQMIDDQSLCHDEVELQKALRRINGRLRDSRWRRAKVLGKEDPQAYVDSYDPDSRSSDDIVVQEYIDGRDYLVSVIAFGESALALQPCVVKIRDTPNRANFLTFDMKFDDQTRFEVISRQDNPTLYDRLQEVALEAFETGGFRHSYMGCDVDMRVRSNGEVFAIEVNPQPACFLPDETGFADAPITESLPGGHMAVVNIFVANYFLQNDTLREWSKVAKVYDEMATDYDETVRTVSQIDDIMRKVTRNFDFEGTVIDLACGTGGFGRLLAECQPGRHRHREGPVVGFDLSPGMVDSCRTMGFYNEVYVSRMQTCLLEYVTHTKIDHIVCFSAIHFLSPEEFAFLLVSCFVIAQKSITIGVDEIPHVYNENLHKRGSSFMHSFNHLQNMEAFGKPRGWTLVSRQRQFGWNSPATKDDVYTTTFRFERVDPQSIHYVRLARFE</sequence>
<keyword evidence="6" id="KW-1185">Reference proteome</keyword>
<evidence type="ECO:0000313" key="6">
    <source>
        <dbReference type="Proteomes" id="UP001152649"/>
    </source>
</evidence>